<dbReference type="Pfam" id="PF08241">
    <property type="entry name" value="Methyltransf_11"/>
    <property type="match status" value="1"/>
</dbReference>
<protein>
    <submittedName>
        <fullName evidence="3">3-demethylubiquinol 3-O-methyltransferase</fullName>
    </submittedName>
</protein>
<gene>
    <name evidence="3" type="ORF">OP8BY_0370</name>
</gene>
<evidence type="ECO:0000313" key="4">
    <source>
        <dbReference type="Proteomes" id="UP000257323"/>
    </source>
</evidence>
<dbReference type="EMBL" id="QUAH01000009">
    <property type="protein sequence ID" value="RFT15480.1"/>
    <property type="molecule type" value="Genomic_DNA"/>
</dbReference>
<evidence type="ECO:0000256" key="1">
    <source>
        <dbReference type="SAM" id="Phobius"/>
    </source>
</evidence>
<proteinExistence type="predicted"/>
<dbReference type="AlphaFoldDB" id="A0A3E2BL65"/>
<evidence type="ECO:0000259" key="2">
    <source>
        <dbReference type="Pfam" id="PF08241"/>
    </source>
</evidence>
<keyword evidence="1" id="KW-0472">Membrane</keyword>
<dbReference type="Gene3D" id="3.40.50.150">
    <property type="entry name" value="Vaccinia Virus protein VP39"/>
    <property type="match status" value="1"/>
</dbReference>
<dbReference type="SUPFAM" id="SSF53335">
    <property type="entry name" value="S-adenosyl-L-methionine-dependent methyltransferases"/>
    <property type="match status" value="1"/>
</dbReference>
<keyword evidence="3" id="KW-0489">Methyltransferase</keyword>
<sequence length="249" mass="28696">MKLKSLLSRCSGFHHNFRRIEECSTLLRWLDPKPGEKILDVGCGDGFYTEKIARRGAETTGIDIRKKALARARNRCSSLKLRFIEMNAEELDFPENYFDKVISFCVIEHLQDDEKTLRQIARLLKPGGRLFLSADSLSNPGLRAEEKERHRRRYHVNQFYNLEVVSSKLQQAGLKLERSRFVLSSRLALALARFSWKLDDLPPILLPLRFIGYLLLGTVGLLALRLFEPPPEKRKHGLTLLVEASKPQR</sequence>
<accession>A0A3E2BL65</accession>
<dbReference type="PANTHER" id="PTHR43861:SF1">
    <property type="entry name" value="TRANS-ACONITATE 2-METHYLTRANSFERASE"/>
    <property type="match status" value="1"/>
</dbReference>
<keyword evidence="1" id="KW-1133">Transmembrane helix</keyword>
<dbReference type="InterPro" id="IPR013216">
    <property type="entry name" value="Methyltransf_11"/>
</dbReference>
<dbReference type="CDD" id="cd02440">
    <property type="entry name" value="AdoMet_MTases"/>
    <property type="match status" value="1"/>
</dbReference>
<dbReference type="InterPro" id="IPR029063">
    <property type="entry name" value="SAM-dependent_MTases_sf"/>
</dbReference>
<dbReference type="GO" id="GO:0032259">
    <property type="term" value="P:methylation"/>
    <property type="evidence" value="ECO:0007669"/>
    <property type="project" value="UniProtKB-KW"/>
</dbReference>
<evidence type="ECO:0000313" key="3">
    <source>
        <dbReference type="EMBL" id="RFT15480.1"/>
    </source>
</evidence>
<dbReference type="PANTHER" id="PTHR43861">
    <property type="entry name" value="TRANS-ACONITATE 2-METHYLTRANSFERASE-RELATED"/>
    <property type="match status" value="1"/>
</dbReference>
<keyword evidence="1" id="KW-0812">Transmembrane</keyword>
<feature type="domain" description="Methyltransferase type 11" evidence="2">
    <location>
        <begin position="39"/>
        <end position="132"/>
    </location>
</feature>
<organism evidence="3 4">
    <name type="scientific">Candidatus Saccharicenans subterraneus</name>
    <dbReference type="NCBI Taxonomy" id="2508984"/>
    <lineage>
        <taxon>Bacteria</taxon>
        <taxon>Candidatus Aminicenantota</taxon>
        <taxon>Candidatus Aminicenantia</taxon>
        <taxon>Candidatus Aminicenantales</taxon>
        <taxon>Candidatus Saccharicenantaceae</taxon>
        <taxon>Candidatus Saccharicenans</taxon>
    </lineage>
</organism>
<feature type="transmembrane region" description="Helical" evidence="1">
    <location>
        <begin position="210"/>
        <end position="227"/>
    </location>
</feature>
<name>A0A3E2BL65_9BACT</name>
<dbReference type="Proteomes" id="UP000257323">
    <property type="component" value="Unassembled WGS sequence"/>
</dbReference>
<keyword evidence="3" id="KW-0808">Transferase</keyword>
<dbReference type="GO" id="GO:0008757">
    <property type="term" value="F:S-adenosylmethionine-dependent methyltransferase activity"/>
    <property type="evidence" value="ECO:0007669"/>
    <property type="project" value="InterPro"/>
</dbReference>
<reference evidence="3 4" key="1">
    <citation type="submission" date="2018-08" db="EMBL/GenBank/DDBJ databases">
        <title>Genome analysis of the thermophilic bacterium of the candidate phylum Aminicenantes from deep subsurface aquifer revealed its physiology and ecological role.</title>
        <authorList>
            <person name="Kadnikov V.V."/>
            <person name="Mardanov A.V."/>
            <person name="Beletsky A.V."/>
            <person name="Karnachuk O.V."/>
            <person name="Ravin N.V."/>
        </authorList>
    </citation>
    <scope>NUCLEOTIDE SEQUENCE [LARGE SCALE GENOMIC DNA]</scope>
    <source>
        <strain evidence="3">BY38</strain>
    </source>
</reference>
<comment type="caution">
    <text evidence="3">The sequence shown here is derived from an EMBL/GenBank/DDBJ whole genome shotgun (WGS) entry which is preliminary data.</text>
</comment>